<dbReference type="PANTHER" id="PTHR34384">
    <property type="entry name" value="L-2,3-DIAMINOPROPANOATE--CITRATE LIGASE"/>
    <property type="match status" value="1"/>
</dbReference>
<dbReference type="InterPro" id="IPR007310">
    <property type="entry name" value="Aerobactin_biosyn_IucA/IucC_N"/>
</dbReference>
<name>A0A3A9VSF0_9ACTN</name>
<accession>A0A3A9VSF0</accession>
<dbReference type="AlphaFoldDB" id="A0A3A9VSF0"/>
<organism evidence="7 10">
    <name type="scientific">Streptomyces radicis</name>
    <dbReference type="NCBI Taxonomy" id="1750517"/>
    <lineage>
        <taxon>Bacteria</taxon>
        <taxon>Bacillati</taxon>
        <taxon>Actinomycetota</taxon>
        <taxon>Actinomycetes</taxon>
        <taxon>Kitasatosporales</taxon>
        <taxon>Streptomycetaceae</taxon>
        <taxon>Streptomyces</taxon>
    </lineage>
</organism>
<dbReference type="Pfam" id="PF06276">
    <property type="entry name" value="FhuF"/>
    <property type="match status" value="1"/>
</dbReference>
<gene>
    <name evidence="8" type="ORF">D7318_29530</name>
    <name evidence="7" type="ORF">D7319_30000</name>
</gene>
<evidence type="ECO:0000256" key="4">
    <source>
        <dbReference type="ARBA" id="ARBA00020586"/>
    </source>
</evidence>
<dbReference type="UniPathway" id="UPA00011"/>
<evidence type="ECO:0000256" key="2">
    <source>
        <dbReference type="ARBA" id="ARBA00005102"/>
    </source>
</evidence>
<dbReference type="EMBL" id="RBDX01000041">
    <property type="protein sequence ID" value="RKN04021.1"/>
    <property type="molecule type" value="Genomic_DNA"/>
</dbReference>
<dbReference type="Proteomes" id="UP000275024">
    <property type="component" value="Unassembled WGS sequence"/>
</dbReference>
<comment type="similarity">
    <text evidence="3">Belongs to the IucA/IucC family.</text>
</comment>
<keyword evidence="9" id="KW-1185">Reference proteome</keyword>
<comment type="function">
    <text evidence="1">Acyltransferase required for the direct transfer of medium- to long-chain fatty acyl moieties from a carrier protein (MbtL) on to the epsilon-amino group of lysine residue in the mycobactin core.</text>
</comment>
<dbReference type="Gene3D" id="6.10.250.3370">
    <property type="match status" value="1"/>
</dbReference>
<dbReference type="PANTHER" id="PTHR34384:SF6">
    <property type="entry name" value="STAPHYLOFERRIN B SYNTHASE"/>
    <property type="match status" value="1"/>
</dbReference>
<evidence type="ECO:0000256" key="1">
    <source>
        <dbReference type="ARBA" id="ARBA00003818"/>
    </source>
</evidence>
<reference evidence="9 10" key="1">
    <citation type="submission" date="2018-09" db="EMBL/GenBank/DDBJ databases">
        <title>Streptomyces sp. nov. DS1-2, an endophytic actinomycete isolated from roots of Dendrobium scabrilingue.</title>
        <authorList>
            <person name="Kuncharoen N."/>
            <person name="Kudo T."/>
            <person name="Ohkuma M."/>
            <person name="Yuki M."/>
            <person name="Tanasupawat S."/>
        </authorList>
    </citation>
    <scope>NUCLEOTIDE SEQUENCE [LARGE SCALE GENOMIC DNA]</scope>
    <source>
        <strain evidence="7 10">AZ1-7</strain>
        <strain evidence="8 9">DS1-2</strain>
    </source>
</reference>
<dbReference type="SMART" id="SM01006">
    <property type="entry name" value="AlcB"/>
    <property type="match status" value="1"/>
</dbReference>
<evidence type="ECO:0000259" key="6">
    <source>
        <dbReference type="SMART" id="SM01006"/>
    </source>
</evidence>
<dbReference type="InterPro" id="IPR016181">
    <property type="entry name" value="Acyl_CoA_acyltransferase"/>
</dbReference>
<comment type="caution">
    <text evidence="7">The sequence shown here is derived from an EMBL/GenBank/DDBJ whole genome shotgun (WGS) entry which is preliminary data.</text>
</comment>
<proteinExistence type="inferred from homology"/>
<evidence type="ECO:0000313" key="10">
    <source>
        <dbReference type="Proteomes" id="UP000275024"/>
    </source>
</evidence>
<dbReference type="GO" id="GO:0016746">
    <property type="term" value="F:acyltransferase activity"/>
    <property type="evidence" value="ECO:0007669"/>
    <property type="project" value="InterPro"/>
</dbReference>
<dbReference type="Gene3D" id="3.40.630.30">
    <property type="match status" value="1"/>
</dbReference>
<comment type="pathway">
    <text evidence="2">Siderophore biosynthesis; mycobactin biosynthesis.</text>
</comment>
<dbReference type="SUPFAM" id="SSF55729">
    <property type="entry name" value="Acyl-CoA N-acyltransferases (Nat)"/>
    <property type="match status" value="1"/>
</dbReference>
<dbReference type="InterPro" id="IPR037455">
    <property type="entry name" value="LucA/IucC-like"/>
</dbReference>
<dbReference type="GO" id="GO:0019290">
    <property type="term" value="P:siderophore biosynthetic process"/>
    <property type="evidence" value="ECO:0007669"/>
    <property type="project" value="InterPro"/>
</dbReference>
<dbReference type="InterPro" id="IPR022770">
    <property type="entry name" value="IucA/IucC-like_C"/>
</dbReference>
<dbReference type="Gene3D" id="3.30.310.280">
    <property type="match status" value="1"/>
</dbReference>
<dbReference type="Proteomes" id="UP000268652">
    <property type="component" value="Unassembled WGS sequence"/>
</dbReference>
<dbReference type="InterPro" id="IPR019432">
    <property type="entry name" value="Acyltransferase_MbtK/IucB-like"/>
</dbReference>
<dbReference type="Pfam" id="PF13523">
    <property type="entry name" value="Acetyltransf_8"/>
    <property type="match status" value="1"/>
</dbReference>
<dbReference type="Gene3D" id="1.10.510.40">
    <property type="match status" value="1"/>
</dbReference>
<protein>
    <recommendedName>
        <fullName evidence="4">Lysine N-acyltransferase MbtK</fullName>
    </recommendedName>
    <alternativeName>
        <fullName evidence="5">Mycobactin synthase protein K</fullName>
    </alternativeName>
</protein>
<evidence type="ECO:0000256" key="3">
    <source>
        <dbReference type="ARBA" id="ARBA00007832"/>
    </source>
</evidence>
<dbReference type="EMBL" id="RBDY01000040">
    <property type="protein sequence ID" value="RKN14193.1"/>
    <property type="molecule type" value="Genomic_DNA"/>
</dbReference>
<evidence type="ECO:0000313" key="9">
    <source>
        <dbReference type="Proteomes" id="UP000268652"/>
    </source>
</evidence>
<dbReference type="Pfam" id="PF04183">
    <property type="entry name" value="IucA_IucC"/>
    <property type="match status" value="1"/>
</dbReference>
<evidence type="ECO:0000313" key="7">
    <source>
        <dbReference type="EMBL" id="RKN04021.1"/>
    </source>
</evidence>
<evidence type="ECO:0000313" key="8">
    <source>
        <dbReference type="EMBL" id="RKN14193.1"/>
    </source>
</evidence>
<evidence type="ECO:0000256" key="5">
    <source>
        <dbReference type="ARBA" id="ARBA00031122"/>
    </source>
</evidence>
<dbReference type="OrthoDB" id="495728at2"/>
<dbReference type="GO" id="GO:0016881">
    <property type="term" value="F:acid-amino acid ligase activity"/>
    <property type="evidence" value="ECO:0007669"/>
    <property type="project" value="UniProtKB-ARBA"/>
</dbReference>
<feature type="domain" description="Acyltransferase MbtK/IucB-like conserved" evidence="6">
    <location>
        <begin position="19"/>
        <end position="67"/>
    </location>
</feature>
<sequence>MSTTVFSRRDDRLGEFTLRPVDPTADAELLHGWLTHEKSAFWLMAEATIDDVAAEFRALDAGDSHEALLGLHEGRPAFLVERYDPAAEPVGAAYDVQPGDIGMHVLVAPTASPVHGFTRAVLTTVMELLFADPATQRVVVEPDIRNTRVHALNAAVGFRVERTVTLPGKDALLSMCTREQYAATKAPTAPHEAVAHLTPDRWERANRLLIRKALAEFSHERLLTPERSSEGRWSVPSDDGDVVYRFSADVLALDHWAVDAESVVREHARTGTRLPLDALDFVVELRASLGLGDDILPVYLEEISSTLAGTAYKLAAPHRTAAELARADFQAIEAGMTEGHPCFVANNGRLGFDAAEYHAYAPETGSPVRLVWLAARRDLTTFTSGAGLDYATLIAGELAPETLARFADRLRDLGLDPDAYHLFPVHPWQWYSKLAVTFAAEVARRHLVPLGRSDDHYRAQQSIRTFFNAAAPHKHYVKTALSVLNMGFVRGLSAAYMKPTPAINDWLADLVHGDELLASHGFRILRERAAIGYHHKQYEAVAAKGSPYLKMLAALWRESPVPLLAPGERLATMASLLHVDRDGGSVAAALIAESGLPPATWLRQYLDAYLTPLLHCLYAHDVAFMPHGENVIMVLRNGVPRRVFMKDIAEEIAVMNPETPLPPEVERIRIDISDDLWTLTLFTDVFDCFFRFLNAILASDGLLTEDAFWSTVAACVTDYQKATPHLAERHKRFDLFQPRFDRSCLNRLQLRNNQQMVDLLGDPDANLAVVGTLDNPLAAFA</sequence>
<keyword evidence="7" id="KW-0808">Transferase</keyword>